<reference evidence="1 2" key="2">
    <citation type="journal article" date="2021" name="Genomics">
        <title>High-quality reference genome for Clonorchis sinensis.</title>
        <authorList>
            <person name="Young N.D."/>
            <person name="Stroehlein A.J."/>
            <person name="Kinkar L."/>
            <person name="Wang T."/>
            <person name="Sohn W.M."/>
            <person name="Chang B.C.H."/>
            <person name="Kaur P."/>
            <person name="Weisz D."/>
            <person name="Dudchenko O."/>
            <person name="Aiden E.L."/>
            <person name="Korhonen P.K."/>
            <person name="Gasser R.B."/>
        </authorList>
    </citation>
    <scope>NUCLEOTIDE SEQUENCE [LARGE SCALE GENOMIC DNA]</scope>
    <source>
        <strain evidence="1">Cs-k2</strain>
    </source>
</reference>
<accession>A0A3R7CEW9</accession>
<keyword evidence="2" id="KW-1185">Reference proteome</keyword>
<dbReference type="Proteomes" id="UP000286415">
    <property type="component" value="Unassembled WGS sequence"/>
</dbReference>
<dbReference type="EMBL" id="NIRI02000056">
    <property type="protein sequence ID" value="KAG5445925.1"/>
    <property type="molecule type" value="Genomic_DNA"/>
</dbReference>
<proteinExistence type="predicted"/>
<comment type="caution">
    <text evidence="1">The sequence shown here is derived from an EMBL/GenBank/DDBJ whole genome shotgun (WGS) entry which is preliminary data.</text>
</comment>
<sequence>MYFSITGPVFPPDSTISYLVSNQAQWGSCSLHPGRRVAPSAPKRFVICFIPFCQGSVGSKAWPQGSSVWREVQALGQPGSISALVLPSGGMAARHQKGVTAEQFFSSAFHLFRNNTPYMFQPQPGGPEDCSSGLLPLTNLV</sequence>
<name>A0A3R7CEW9_CLOSI</name>
<dbReference type="AlphaFoldDB" id="A0A3R7CEW9"/>
<gene>
    <name evidence="1" type="ORF">CSKR_111965</name>
</gene>
<dbReference type="InParanoid" id="A0A3R7CEW9"/>
<evidence type="ECO:0000313" key="1">
    <source>
        <dbReference type="EMBL" id="KAG5445925.1"/>
    </source>
</evidence>
<protein>
    <submittedName>
        <fullName evidence="1">Uncharacterized protein</fullName>
    </submittedName>
</protein>
<organism evidence="1 2">
    <name type="scientific">Clonorchis sinensis</name>
    <name type="common">Chinese liver fluke</name>
    <dbReference type="NCBI Taxonomy" id="79923"/>
    <lineage>
        <taxon>Eukaryota</taxon>
        <taxon>Metazoa</taxon>
        <taxon>Spiralia</taxon>
        <taxon>Lophotrochozoa</taxon>
        <taxon>Platyhelminthes</taxon>
        <taxon>Trematoda</taxon>
        <taxon>Digenea</taxon>
        <taxon>Opisthorchiida</taxon>
        <taxon>Opisthorchiata</taxon>
        <taxon>Opisthorchiidae</taxon>
        <taxon>Clonorchis</taxon>
    </lineage>
</organism>
<reference evidence="1 2" key="1">
    <citation type="journal article" date="2018" name="Biotechnol. Adv.">
        <title>Improved genomic resources and new bioinformatic workflow for the carcinogenic parasite Clonorchis sinensis: Biotechnological implications.</title>
        <authorList>
            <person name="Wang D."/>
            <person name="Korhonen P.K."/>
            <person name="Gasser R.B."/>
            <person name="Young N.D."/>
        </authorList>
    </citation>
    <scope>NUCLEOTIDE SEQUENCE [LARGE SCALE GENOMIC DNA]</scope>
    <source>
        <strain evidence="1">Cs-k2</strain>
    </source>
</reference>
<evidence type="ECO:0000313" key="2">
    <source>
        <dbReference type="Proteomes" id="UP000286415"/>
    </source>
</evidence>